<gene>
    <name evidence="1" type="ORF">POL25_42840</name>
</gene>
<keyword evidence="2" id="KW-1185">Reference proteome</keyword>
<accession>A0ABT5ECT7</accession>
<evidence type="ECO:0000313" key="1">
    <source>
        <dbReference type="EMBL" id="MDC0723698.1"/>
    </source>
</evidence>
<evidence type="ECO:0008006" key="3">
    <source>
        <dbReference type="Google" id="ProtNLM"/>
    </source>
</evidence>
<proteinExistence type="predicted"/>
<comment type="caution">
    <text evidence="1">The sequence shown here is derived from an EMBL/GenBank/DDBJ whole genome shotgun (WGS) entry which is preliminary data.</text>
</comment>
<sequence length="561" mass="61643">MTRFPAAAAIVLGLVTPACKPDRTATVTPTAPALASAPTAATAPLGTAEQRARLFAEIWDKTARREAFSPVKNERLELDVRANMEAFAPALLAARTEVELFYALVKISNARKDRHLKVRPVEGGLRVPGWEAKAEAPLRFATDYGGSELSVFVADLDASFFAAHAELRAPRRGDRVVAIDGRPLVEYVAGVEPYYPYSTRENFWWHVSAQLHVRSGLLPPEHFAAQVRYGLQAADGAVYEVTLPWLPPEEIRWERPQRPEYPGMRLEFATETYELLRPTDGRKLVLLRWLGFRRTLVADVERLMAYAQAERLLGHALVVDATGSRGGSLGGYAIQRMTSRPFKTTLGNLRLSDVVVPFVAQKRAEVVAGGPSDAGVFESEDGGVRLLAWLEGSVIPALQAGRSFSEAVPFKLAHLPADSDGLLQPAPVHFSGPLVCLFGPGGGSHLDQFAATIVDNALGHTIGMPTGGFSNTWEWSEVLTMPGTDQPLVEFMWSIGQTIRPNGEVLEGNPAQVAERVPLTAGNYEHYHGVLLERAYAYLDGLERRGRRDVLRHADHRRRDR</sequence>
<dbReference type="EMBL" id="JAQNDL010000005">
    <property type="protein sequence ID" value="MDC0723698.1"/>
    <property type="molecule type" value="Genomic_DNA"/>
</dbReference>
<dbReference type="SUPFAM" id="SSF52096">
    <property type="entry name" value="ClpP/crotonase"/>
    <property type="match status" value="1"/>
</dbReference>
<name>A0ABT5ECT7_9BACT</name>
<dbReference type="InterPro" id="IPR029045">
    <property type="entry name" value="ClpP/crotonase-like_dom_sf"/>
</dbReference>
<dbReference type="Gene3D" id="3.90.226.10">
    <property type="entry name" value="2-enoyl-CoA Hydratase, Chain A, domain 1"/>
    <property type="match status" value="1"/>
</dbReference>
<evidence type="ECO:0000313" key="2">
    <source>
        <dbReference type="Proteomes" id="UP001221686"/>
    </source>
</evidence>
<dbReference type="Proteomes" id="UP001221686">
    <property type="component" value="Unassembled WGS sequence"/>
</dbReference>
<reference evidence="1 2" key="1">
    <citation type="submission" date="2022-11" db="EMBL/GenBank/DDBJ databases">
        <title>Minimal conservation of predation-associated metabolite biosynthetic gene clusters underscores biosynthetic potential of Myxococcota including descriptions for ten novel species: Archangium lansinium sp. nov., Myxococcus landrumus sp. nov., Nannocystis bai.</title>
        <authorList>
            <person name="Ahearne A."/>
            <person name="Stevens C."/>
            <person name="Dowd S."/>
        </authorList>
    </citation>
    <scope>NUCLEOTIDE SEQUENCE [LARGE SCALE GENOMIC DNA]</scope>
    <source>
        <strain evidence="1 2">BB15-2</strain>
    </source>
</reference>
<dbReference type="RefSeq" id="WP_272092243.1">
    <property type="nucleotide sequence ID" value="NZ_JAQNDL010000005.1"/>
</dbReference>
<organism evidence="1 2">
    <name type="scientific">Nannocystis bainbridge</name>
    <dbReference type="NCBI Taxonomy" id="2995303"/>
    <lineage>
        <taxon>Bacteria</taxon>
        <taxon>Pseudomonadati</taxon>
        <taxon>Myxococcota</taxon>
        <taxon>Polyangia</taxon>
        <taxon>Nannocystales</taxon>
        <taxon>Nannocystaceae</taxon>
        <taxon>Nannocystis</taxon>
    </lineage>
</organism>
<protein>
    <recommendedName>
        <fullName evidence="3">Tail specific protease domain-containing protein</fullName>
    </recommendedName>
</protein>